<feature type="transmembrane region" description="Helical" evidence="1">
    <location>
        <begin position="115"/>
        <end position="135"/>
    </location>
</feature>
<accession>A0ABT7XI21</accession>
<sequence>MDAIPLLPVTLLITRRIDATRYADFVAWTERGERLAGTFAGYLGAGVFAPPPGSDTYQILFRFVDEVCLARWVDSPQRRAWLAEGTALVQQSQAHCARGLDHWFGATPPRWKQAVMIWLVFFPVSLGFNLLLGEMLGSLPVFWRVLLSTLALTPAMVFVFIPLSSRLLHRWLQPPPSLPLERAHGG</sequence>
<name>A0ABT7XI21_9NEIS</name>
<proteinExistence type="predicted"/>
<evidence type="ECO:0000313" key="2">
    <source>
        <dbReference type="EMBL" id="MDN0073425.1"/>
    </source>
</evidence>
<dbReference type="PANTHER" id="PTHR40057:SF1">
    <property type="entry name" value="SLR1162 PROTEIN"/>
    <property type="match status" value="1"/>
</dbReference>
<keyword evidence="1" id="KW-0472">Membrane</keyword>
<keyword evidence="1" id="KW-0812">Transmembrane</keyword>
<evidence type="ECO:0008006" key="4">
    <source>
        <dbReference type="Google" id="ProtNLM"/>
    </source>
</evidence>
<dbReference type="RefSeq" id="WP_289827946.1">
    <property type="nucleotide sequence ID" value="NZ_JAUEDK010000001.1"/>
</dbReference>
<keyword evidence="1" id="KW-1133">Transmembrane helix</keyword>
<keyword evidence="3" id="KW-1185">Reference proteome</keyword>
<comment type="caution">
    <text evidence="2">The sequence shown here is derived from an EMBL/GenBank/DDBJ whole genome shotgun (WGS) entry which is preliminary data.</text>
</comment>
<protein>
    <recommendedName>
        <fullName evidence="4">Antibiotic biosynthesis monooxygenase</fullName>
    </recommendedName>
</protein>
<dbReference type="PANTHER" id="PTHR40057">
    <property type="entry name" value="SLR1162 PROTEIN"/>
    <property type="match status" value="1"/>
</dbReference>
<organism evidence="2 3">
    <name type="scientific">Crenobacter oryzisoli</name>
    <dbReference type="NCBI Taxonomy" id="3056844"/>
    <lineage>
        <taxon>Bacteria</taxon>
        <taxon>Pseudomonadati</taxon>
        <taxon>Pseudomonadota</taxon>
        <taxon>Betaproteobacteria</taxon>
        <taxon>Neisseriales</taxon>
        <taxon>Neisseriaceae</taxon>
        <taxon>Crenobacter</taxon>
    </lineage>
</organism>
<dbReference type="Proteomes" id="UP001168540">
    <property type="component" value="Unassembled WGS sequence"/>
</dbReference>
<evidence type="ECO:0000256" key="1">
    <source>
        <dbReference type="SAM" id="Phobius"/>
    </source>
</evidence>
<dbReference type="InterPro" id="IPR011008">
    <property type="entry name" value="Dimeric_a/b-barrel"/>
</dbReference>
<reference evidence="2" key="1">
    <citation type="submission" date="2023-06" db="EMBL/GenBank/DDBJ databases">
        <authorList>
            <person name="Zhang S."/>
        </authorList>
    </citation>
    <scope>NUCLEOTIDE SEQUENCE</scope>
    <source>
        <strain evidence="2">SG2303</strain>
    </source>
</reference>
<gene>
    <name evidence="2" type="ORF">QU481_00735</name>
</gene>
<dbReference type="EMBL" id="JAUEDK010000001">
    <property type="protein sequence ID" value="MDN0073425.1"/>
    <property type="molecule type" value="Genomic_DNA"/>
</dbReference>
<feature type="transmembrane region" description="Helical" evidence="1">
    <location>
        <begin position="141"/>
        <end position="163"/>
    </location>
</feature>
<dbReference type="InterPro" id="IPR038762">
    <property type="entry name" value="ABM_predict"/>
</dbReference>
<dbReference type="SUPFAM" id="SSF54909">
    <property type="entry name" value="Dimeric alpha+beta barrel"/>
    <property type="match status" value="1"/>
</dbReference>
<evidence type="ECO:0000313" key="3">
    <source>
        <dbReference type="Proteomes" id="UP001168540"/>
    </source>
</evidence>